<dbReference type="OrthoDB" id="3037179at2759"/>
<dbReference type="InParanoid" id="A0A2H3D1S9"/>
<organism evidence="2 3">
    <name type="scientific">Armillaria gallica</name>
    <name type="common">Bulbous honey fungus</name>
    <name type="synonym">Armillaria bulbosa</name>
    <dbReference type="NCBI Taxonomy" id="47427"/>
    <lineage>
        <taxon>Eukaryota</taxon>
        <taxon>Fungi</taxon>
        <taxon>Dikarya</taxon>
        <taxon>Basidiomycota</taxon>
        <taxon>Agaricomycotina</taxon>
        <taxon>Agaricomycetes</taxon>
        <taxon>Agaricomycetidae</taxon>
        <taxon>Agaricales</taxon>
        <taxon>Marasmiineae</taxon>
        <taxon>Physalacriaceae</taxon>
        <taxon>Armillaria</taxon>
    </lineage>
</organism>
<keyword evidence="3" id="KW-1185">Reference proteome</keyword>
<feature type="region of interest" description="Disordered" evidence="1">
    <location>
        <begin position="94"/>
        <end position="116"/>
    </location>
</feature>
<gene>
    <name evidence="2" type="ORF">ARMGADRAFT_1083750</name>
</gene>
<name>A0A2H3D1S9_ARMGA</name>
<feature type="compositionally biased region" description="Acidic residues" evidence="1">
    <location>
        <begin position="105"/>
        <end position="116"/>
    </location>
</feature>
<reference evidence="3" key="1">
    <citation type="journal article" date="2017" name="Nat. Ecol. Evol.">
        <title>Genome expansion and lineage-specific genetic innovations in the forest pathogenic fungi Armillaria.</title>
        <authorList>
            <person name="Sipos G."/>
            <person name="Prasanna A.N."/>
            <person name="Walter M.C."/>
            <person name="O'Connor E."/>
            <person name="Balint B."/>
            <person name="Krizsan K."/>
            <person name="Kiss B."/>
            <person name="Hess J."/>
            <person name="Varga T."/>
            <person name="Slot J."/>
            <person name="Riley R."/>
            <person name="Boka B."/>
            <person name="Rigling D."/>
            <person name="Barry K."/>
            <person name="Lee J."/>
            <person name="Mihaltcheva S."/>
            <person name="LaButti K."/>
            <person name="Lipzen A."/>
            <person name="Waldron R."/>
            <person name="Moloney N.M."/>
            <person name="Sperisen C."/>
            <person name="Kredics L."/>
            <person name="Vagvoelgyi C."/>
            <person name="Patrignani A."/>
            <person name="Fitzpatrick D."/>
            <person name="Nagy I."/>
            <person name="Doyle S."/>
            <person name="Anderson J.B."/>
            <person name="Grigoriev I.V."/>
            <person name="Gueldener U."/>
            <person name="Muensterkoetter M."/>
            <person name="Nagy L.G."/>
        </authorList>
    </citation>
    <scope>NUCLEOTIDE SEQUENCE [LARGE SCALE GENOMIC DNA]</scope>
    <source>
        <strain evidence="3">Ar21-2</strain>
    </source>
</reference>
<sequence length="246" mass="27533">MEYLNSYCGLEELEFQHPSCNTVDDFPLIQDEINLADELFSSIIPKHSPSLRTLMVFSHLECPWQFSAARSADLAQCHALVKLGVCVERGVPDMVDSEESHSDEENSDEEDSDEEDEYIPGVDIATNIHNVVRDVESLVRMAENLPSLEGLWIAMESVTSESICDKYVEEPDDLPDRYAALQYGLENVVPGQREQPLKIFVGEDVFVAKDGAWTQQAGGPSRAEWEKMSLLSDLQESGFFGSLNSH</sequence>
<evidence type="ECO:0000256" key="1">
    <source>
        <dbReference type="SAM" id="MobiDB-lite"/>
    </source>
</evidence>
<dbReference type="EMBL" id="KZ293669">
    <property type="protein sequence ID" value="PBK89205.1"/>
    <property type="molecule type" value="Genomic_DNA"/>
</dbReference>
<dbReference type="STRING" id="47427.A0A2H3D1S9"/>
<evidence type="ECO:0000313" key="3">
    <source>
        <dbReference type="Proteomes" id="UP000217790"/>
    </source>
</evidence>
<accession>A0A2H3D1S9</accession>
<dbReference type="Proteomes" id="UP000217790">
    <property type="component" value="Unassembled WGS sequence"/>
</dbReference>
<evidence type="ECO:0000313" key="2">
    <source>
        <dbReference type="EMBL" id="PBK89205.1"/>
    </source>
</evidence>
<protein>
    <submittedName>
        <fullName evidence="2">Uncharacterized protein</fullName>
    </submittedName>
</protein>
<proteinExistence type="predicted"/>
<dbReference type="AlphaFoldDB" id="A0A2H3D1S9"/>